<dbReference type="AlphaFoldDB" id="A0A6C0HAG5"/>
<proteinExistence type="predicted"/>
<organism evidence="1">
    <name type="scientific">viral metagenome</name>
    <dbReference type="NCBI Taxonomy" id="1070528"/>
    <lineage>
        <taxon>unclassified sequences</taxon>
        <taxon>metagenomes</taxon>
        <taxon>organismal metagenomes</taxon>
    </lineage>
</organism>
<name>A0A6C0HAG5_9ZZZZ</name>
<sequence length="328" mass="38441">MSIKIIFYNFFNIGDTYFAQPFVKNIIDNNGDKFEYYILSNFNFYIYTSILPDIKIIQNDILNDLNINLSYNDLADLNYYHSKQHGILFINTWSVPLGYYSPDYGSCEPVSQIKLFKILLNIISGSEKIHIKYNDDPLLAIPIFPPNLDIEDFLNFKNSIIDKKMVFINNYPPGGSQLFPIHNVLDFIKIIDYFIKKNYVVLLPYCDEIIKKYKEENNLNNCLYFVTEMFNINIDASCYNVYFCAKVAHYSDIVLYFDTGKNFTYVNKEFLDDYRYNVIRNNKIHIGANDGYYKNLTNSIHIPDGYVKFIQANGGDDIVEKLEKSNYI</sequence>
<reference evidence="1" key="1">
    <citation type="journal article" date="2020" name="Nature">
        <title>Giant virus diversity and host interactions through global metagenomics.</title>
        <authorList>
            <person name="Schulz F."/>
            <person name="Roux S."/>
            <person name="Paez-Espino D."/>
            <person name="Jungbluth S."/>
            <person name="Walsh D.A."/>
            <person name="Denef V.J."/>
            <person name="McMahon K.D."/>
            <person name="Konstantinidis K.T."/>
            <person name="Eloe-Fadrosh E.A."/>
            <person name="Kyrpides N.C."/>
            <person name="Woyke T."/>
        </authorList>
    </citation>
    <scope>NUCLEOTIDE SEQUENCE</scope>
    <source>
        <strain evidence="1">GVMAG-M-3300023179-86</strain>
    </source>
</reference>
<evidence type="ECO:0000313" key="1">
    <source>
        <dbReference type="EMBL" id="QHT77499.1"/>
    </source>
</evidence>
<evidence type="ECO:0008006" key="2">
    <source>
        <dbReference type="Google" id="ProtNLM"/>
    </source>
</evidence>
<dbReference type="EMBL" id="MN739918">
    <property type="protein sequence ID" value="QHT77499.1"/>
    <property type="molecule type" value="Genomic_DNA"/>
</dbReference>
<protein>
    <recommendedName>
        <fullName evidence="2">Glycosyltransferase</fullName>
    </recommendedName>
</protein>
<accession>A0A6C0HAG5</accession>